<feature type="region of interest" description="Disordered" evidence="1">
    <location>
        <begin position="1"/>
        <end position="22"/>
    </location>
</feature>
<name>A0A7C1FJT0_9CHLR</name>
<evidence type="ECO:0000256" key="1">
    <source>
        <dbReference type="SAM" id="MobiDB-lite"/>
    </source>
</evidence>
<organism evidence="2">
    <name type="scientific">Caldilinea aerophila</name>
    <dbReference type="NCBI Taxonomy" id="133453"/>
    <lineage>
        <taxon>Bacteria</taxon>
        <taxon>Bacillati</taxon>
        <taxon>Chloroflexota</taxon>
        <taxon>Caldilineae</taxon>
        <taxon>Caldilineales</taxon>
        <taxon>Caldilineaceae</taxon>
        <taxon>Caldilinea</taxon>
    </lineage>
</organism>
<gene>
    <name evidence="2" type="ORF">ENQ20_13455</name>
</gene>
<proteinExistence type="predicted"/>
<dbReference type="InterPro" id="IPR036388">
    <property type="entry name" value="WH-like_DNA-bd_sf"/>
</dbReference>
<dbReference type="SUPFAM" id="SSF46689">
    <property type="entry name" value="Homeodomain-like"/>
    <property type="match status" value="1"/>
</dbReference>
<evidence type="ECO:0008006" key="3">
    <source>
        <dbReference type="Google" id="ProtNLM"/>
    </source>
</evidence>
<accession>A0A7C1FJT0</accession>
<sequence length="159" mass="18074">MIECPKSHRTERQNRAGKTGGGSQRYRCMFCQIKYTPQPKPWAYPQAMRKKALQLYVDGMNLRRIARHLGVHHRTVSLWIQAQADQLPNPPVPSQVKEAEMDELFTFIGQKKPNLRYHNRRPLHPLLSGLQSGLAANPRSDSGDGGQSAQSQALLQRCF</sequence>
<comment type="caution">
    <text evidence="2">The sequence shown here is derived from an EMBL/GenBank/DDBJ whole genome shotgun (WGS) entry which is preliminary data.</text>
</comment>
<dbReference type="AlphaFoldDB" id="A0A7C1FJT0"/>
<dbReference type="InterPro" id="IPR051354">
    <property type="entry name" value="Transposase_27_IS1"/>
</dbReference>
<feature type="region of interest" description="Disordered" evidence="1">
    <location>
        <begin position="128"/>
        <end position="151"/>
    </location>
</feature>
<protein>
    <recommendedName>
        <fullName evidence="3">Transposase</fullName>
    </recommendedName>
</protein>
<reference evidence="2" key="1">
    <citation type="journal article" date="2020" name="mSystems">
        <title>Genome- and Community-Level Interaction Insights into Carbon Utilization and Element Cycling Functions of Hydrothermarchaeota in Hydrothermal Sediment.</title>
        <authorList>
            <person name="Zhou Z."/>
            <person name="Liu Y."/>
            <person name="Xu W."/>
            <person name="Pan J."/>
            <person name="Luo Z.H."/>
            <person name="Li M."/>
        </authorList>
    </citation>
    <scope>NUCLEOTIDE SEQUENCE [LARGE SCALE GENOMIC DNA]</scope>
    <source>
        <strain evidence="2">SpSt-289</strain>
    </source>
</reference>
<feature type="compositionally biased region" description="Basic and acidic residues" evidence="1">
    <location>
        <begin position="1"/>
        <end position="14"/>
    </location>
</feature>
<dbReference type="InterPro" id="IPR009057">
    <property type="entry name" value="Homeodomain-like_sf"/>
</dbReference>
<evidence type="ECO:0000313" key="2">
    <source>
        <dbReference type="EMBL" id="HDX32474.1"/>
    </source>
</evidence>
<dbReference type="EMBL" id="DSMG01000135">
    <property type="protein sequence ID" value="HDX32474.1"/>
    <property type="molecule type" value="Genomic_DNA"/>
</dbReference>
<dbReference type="PANTHER" id="PTHR33293">
    <property type="entry name" value="INSERTION ELEMENT IS1 1 PROTEIN INSB-RELATED"/>
    <property type="match status" value="1"/>
</dbReference>
<dbReference type="Gene3D" id="1.10.10.10">
    <property type="entry name" value="Winged helix-like DNA-binding domain superfamily/Winged helix DNA-binding domain"/>
    <property type="match status" value="1"/>
</dbReference>
<dbReference type="Pfam" id="PF13384">
    <property type="entry name" value="HTH_23"/>
    <property type="match status" value="1"/>
</dbReference>